<evidence type="ECO:0000256" key="10">
    <source>
        <dbReference type="HAMAP-Rule" id="MF_00042"/>
    </source>
</evidence>
<dbReference type="SUPFAM" id="SSF53098">
    <property type="entry name" value="Ribonuclease H-like"/>
    <property type="match status" value="1"/>
</dbReference>
<evidence type="ECO:0000256" key="6">
    <source>
        <dbReference type="ARBA" id="ARBA00022723"/>
    </source>
</evidence>
<dbReference type="GO" id="GO:0000287">
    <property type="term" value="F:magnesium ion binding"/>
    <property type="evidence" value="ECO:0007669"/>
    <property type="project" value="UniProtKB-UniRule"/>
</dbReference>
<dbReference type="PANTHER" id="PTHR10642">
    <property type="entry name" value="RIBONUCLEASE H1"/>
    <property type="match status" value="1"/>
</dbReference>
<feature type="binding site" evidence="10">
    <location>
        <position position="52"/>
    </location>
    <ligand>
        <name>Mg(2+)</name>
        <dbReference type="ChEBI" id="CHEBI:18420"/>
        <label>1</label>
    </ligand>
</feature>
<evidence type="ECO:0000313" key="12">
    <source>
        <dbReference type="EMBL" id="REG06982.1"/>
    </source>
</evidence>
<dbReference type="InterPro" id="IPR002156">
    <property type="entry name" value="RNaseH_domain"/>
</dbReference>
<dbReference type="CDD" id="cd09278">
    <property type="entry name" value="RNase_HI_prokaryote_like"/>
    <property type="match status" value="1"/>
</dbReference>
<dbReference type="GO" id="GO:0043137">
    <property type="term" value="P:DNA replication, removal of RNA primer"/>
    <property type="evidence" value="ECO:0007669"/>
    <property type="project" value="TreeGrafter"/>
</dbReference>
<evidence type="ECO:0000259" key="11">
    <source>
        <dbReference type="PROSITE" id="PS50879"/>
    </source>
</evidence>
<dbReference type="OrthoDB" id="7845843at2"/>
<dbReference type="InterPro" id="IPR012337">
    <property type="entry name" value="RNaseH-like_sf"/>
</dbReference>
<evidence type="ECO:0000256" key="9">
    <source>
        <dbReference type="ARBA" id="ARBA00022842"/>
    </source>
</evidence>
<dbReference type="EC" id="3.1.26.4" evidence="4 10"/>
<feature type="binding site" evidence="10">
    <location>
        <position position="74"/>
    </location>
    <ligand>
        <name>Mg(2+)</name>
        <dbReference type="ChEBI" id="CHEBI:18420"/>
        <label>1</label>
    </ligand>
</feature>
<keyword evidence="9 10" id="KW-0460">Magnesium</keyword>
<reference evidence="12 13" key="1">
    <citation type="submission" date="2018-08" db="EMBL/GenBank/DDBJ databases">
        <title>Genomic Encyclopedia of Type Strains, Phase IV (KMG-IV): sequencing the most valuable type-strain genomes for metagenomic binning, comparative biology and taxonomic classification.</title>
        <authorList>
            <person name="Goeker M."/>
        </authorList>
    </citation>
    <scope>NUCLEOTIDE SEQUENCE [LARGE SCALE GENOMIC DNA]</scope>
    <source>
        <strain evidence="12 13">DSM 23923</strain>
    </source>
</reference>
<dbReference type="HAMAP" id="MF_00042">
    <property type="entry name" value="RNase_H"/>
    <property type="match status" value="1"/>
</dbReference>
<dbReference type="GO" id="GO:0003676">
    <property type="term" value="F:nucleic acid binding"/>
    <property type="evidence" value="ECO:0007669"/>
    <property type="project" value="InterPro"/>
</dbReference>
<dbReference type="PROSITE" id="PS50879">
    <property type="entry name" value="RNASE_H_1"/>
    <property type="match status" value="1"/>
</dbReference>
<organism evidence="12 13">
    <name type="scientific">Pelolinea submarina</name>
    <dbReference type="NCBI Taxonomy" id="913107"/>
    <lineage>
        <taxon>Bacteria</taxon>
        <taxon>Bacillati</taxon>
        <taxon>Chloroflexota</taxon>
        <taxon>Anaerolineae</taxon>
        <taxon>Anaerolineales</taxon>
        <taxon>Anaerolineaceae</taxon>
        <taxon>Pelolinea</taxon>
    </lineage>
</organism>
<comment type="function">
    <text evidence="10">Endonuclease that specifically degrades the RNA of RNA-DNA hybrids.</text>
</comment>
<comment type="cofactor">
    <cofactor evidence="10">
        <name>Mg(2+)</name>
        <dbReference type="ChEBI" id="CHEBI:18420"/>
    </cofactor>
    <text evidence="10">Binds 1 Mg(2+) ion per subunit. May bind a second metal ion at a regulatory site, or after substrate binding.</text>
</comment>
<dbReference type="GO" id="GO:0004523">
    <property type="term" value="F:RNA-DNA hybrid ribonuclease activity"/>
    <property type="evidence" value="ECO:0007669"/>
    <property type="project" value="UniProtKB-UniRule"/>
</dbReference>
<sequence length="148" mass="17135">MSKATIEKITVYTDGSCEPNPGPGGWAAIILDGKEQTILKGYEKDSTNNRMELTAALEALRHIDRSKPVILYTDSQYLKNGVEKWLKDWKARNWKRRGGPLLNVDLWKQISEVIEQRKITWRWVKGHNGNPYNERVDRLAHQMMKSRG</sequence>
<dbReference type="AlphaFoldDB" id="A0A347ZVF4"/>
<feature type="binding site" evidence="10">
    <location>
        <position position="14"/>
    </location>
    <ligand>
        <name>Mg(2+)</name>
        <dbReference type="ChEBI" id="CHEBI:18420"/>
        <label>1</label>
    </ligand>
</feature>
<keyword evidence="6 10" id="KW-0479">Metal-binding</keyword>
<evidence type="ECO:0000313" key="13">
    <source>
        <dbReference type="Proteomes" id="UP000256388"/>
    </source>
</evidence>
<dbReference type="EMBL" id="QUMS01000003">
    <property type="protein sequence ID" value="REG06982.1"/>
    <property type="molecule type" value="Genomic_DNA"/>
</dbReference>
<dbReference type="RefSeq" id="WP_116225464.1">
    <property type="nucleotide sequence ID" value="NZ_AP018437.1"/>
</dbReference>
<dbReference type="Gene3D" id="3.30.420.10">
    <property type="entry name" value="Ribonuclease H-like superfamily/Ribonuclease H"/>
    <property type="match status" value="1"/>
</dbReference>
<dbReference type="InterPro" id="IPR036397">
    <property type="entry name" value="RNaseH_sf"/>
</dbReference>
<comment type="caution">
    <text evidence="12">The sequence shown here is derived from an EMBL/GenBank/DDBJ whole genome shotgun (WGS) entry which is preliminary data.</text>
</comment>
<keyword evidence="7 10" id="KW-0255">Endonuclease</keyword>
<evidence type="ECO:0000256" key="2">
    <source>
        <dbReference type="ARBA" id="ARBA00005300"/>
    </source>
</evidence>
<dbReference type="InterPro" id="IPR022892">
    <property type="entry name" value="RNaseHI"/>
</dbReference>
<evidence type="ECO:0000256" key="8">
    <source>
        <dbReference type="ARBA" id="ARBA00022801"/>
    </source>
</evidence>
<protein>
    <recommendedName>
        <fullName evidence="4 10">Ribonuclease H</fullName>
        <shortName evidence="10">RNase H</shortName>
        <ecNumber evidence="4 10">3.1.26.4</ecNumber>
    </recommendedName>
</protein>
<dbReference type="Proteomes" id="UP000256388">
    <property type="component" value="Unassembled WGS sequence"/>
</dbReference>
<keyword evidence="10" id="KW-0963">Cytoplasm</keyword>
<proteinExistence type="inferred from homology"/>
<keyword evidence="8 10" id="KW-0378">Hydrolase</keyword>
<dbReference type="GO" id="GO:0005737">
    <property type="term" value="C:cytoplasm"/>
    <property type="evidence" value="ECO:0007669"/>
    <property type="project" value="UniProtKB-SubCell"/>
</dbReference>
<dbReference type="Pfam" id="PF00075">
    <property type="entry name" value="RNase_H"/>
    <property type="match status" value="1"/>
</dbReference>
<feature type="binding site" evidence="10">
    <location>
        <position position="14"/>
    </location>
    <ligand>
        <name>Mg(2+)</name>
        <dbReference type="ChEBI" id="CHEBI:18420"/>
        <label>2</label>
    </ligand>
</feature>
<evidence type="ECO:0000256" key="5">
    <source>
        <dbReference type="ARBA" id="ARBA00022722"/>
    </source>
</evidence>
<evidence type="ECO:0000256" key="7">
    <source>
        <dbReference type="ARBA" id="ARBA00022759"/>
    </source>
</evidence>
<dbReference type="PANTHER" id="PTHR10642:SF26">
    <property type="entry name" value="RIBONUCLEASE H1"/>
    <property type="match status" value="1"/>
</dbReference>
<comment type="subcellular location">
    <subcellularLocation>
        <location evidence="10">Cytoplasm</location>
    </subcellularLocation>
</comment>
<feature type="binding site" evidence="10">
    <location>
        <position position="137"/>
    </location>
    <ligand>
        <name>Mg(2+)</name>
        <dbReference type="ChEBI" id="CHEBI:18420"/>
        <label>2</label>
    </ligand>
</feature>
<evidence type="ECO:0000256" key="1">
    <source>
        <dbReference type="ARBA" id="ARBA00000077"/>
    </source>
</evidence>
<comment type="catalytic activity">
    <reaction evidence="1 10">
        <text>Endonucleolytic cleavage to 5'-phosphomonoester.</text>
        <dbReference type="EC" id="3.1.26.4"/>
    </reaction>
</comment>
<comment type="similarity">
    <text evidence="2 10">Belongs to the RNase H family.</text>
</comment>
<dbReference type="NCBIfam" id="NF001236">
    <property type="entry name" value="PRK00203.1"/>
    <property type="match status" value="1"/>
</dbReference>
<keyword evidence="5 10" id="KW-0540">Nuclease</keyword>
<dbReference type="InterPro" id="IPR050092">
    <property type="entry name" value="RNase_H"/>
</dbReference>
<keyword evidence="13" id="KW-1185">Reference proteome</keyword>
<feature type="domain" description="RNase H type-1" evidence="11">
    <location>
        <begin position="5"/>
        <end position="145"/>
    </location>
</feature>
<gene>
    <name evidence="10" type="primary">rnhA</name>
    <name evidence="12" type="ORF">DFR64_2184</name>
</gene>
<evidence type="ECO:0000256" key="3">
    <source>
        <dbReference type="ARBA" id="ARBA00011245"/>
    </source>
</evidence>
<evidence type="ECO:0000256" key="4">
    <source>
        <dbReference type="ARBA" id="ARBA00012180"/>
    </source>
</evidence>
<accession>A0A347ZVF4</accession>
<comment type="subunit">
    <text evidence="3 10">Monomer.</text>
</comment>
<name>A0A347ZVF4_9CHLR</name>